<dbReference type="PANTHER" id="PTHR45825:SF11">
    <property type="entry name" value="ALPHA AMYLASE DOMAIN-CONTAINING PROTEIN"/>
    <property type="match status" value="1"/>
</dbReference>
<comment type="pathway">
    <text evidence="3 8">Glycan biosynthesis; glycogen biosynthesis.</text>
</comment>
<dbReference type="InterPro" id="IPR013534">
    <property type="entry name" value="Starch_synth_cat_dom"/>
</dbReference>
<gene>
    <name evidence="8" type="primary">glgA</name>
    <name evidence="11" type="ordered locus">Nitsa_0986</name>
</gene>
<evidence type="ECO:0000256" key="7">
    <source>
        <dbReference type="ARBA" id="ARBA00023056"/>
    </source>
</evidence>
<keyword evidence="5 8" id="KW-0328">Glycosyltransferase</keyword>
<evidence type="ECO:0000259" key="9">
    <source>
        <dbReference type="Pfam" id="PF00534"/>
    </source>
</evidence>
<dbReference type="RefSeq" id="WP_013553939.1">
    <property type="nucleotide sequence ID" value="NC_014935.1"/>
</dbReference>
<dbReference type="NCBIfam" id="NF001899">
    <property type="entry name" value="PRK00654.1-2"/>
    <property type="match status" value="1"/>
</dbReference>
<accession>E6X3G8</accession>
<proteinExistence type="inferred from homology"/>
<evidence type="ECO:0000256" key="6">
    <source>
        <dbReference type="ARBA" id="ARBA00022679"/>
    </source>
</evidence>
<comment type="function">
    <text evidence="2 8">Synthesizes alpha-1,4-glucan chains using ADP-glucose.</text>
</comment>
<dbReference type="HAMAP" id="MF_00484">
    <property type="entry name" value="Glycogen_synth"/>
    <property type="match status" value="1"/>
</dbReference>
<keyword evidence="7 8" id="KW-0320">Glycogen biosynthesis</keyword>
<dbReference type="Pfam" id="PF08323">
    <property type="entry name" value="Glyco_transf_5"/>
    <property type="match status" value="1"/>
</dbReference>
<evidence type="ECO:0000256" key="2">
    <source>
        <dbReference type="ARBA" id="ARBA00002764"/>
    </source>
</evidence>
<name>E6X3G8_NITSE</name>
<comment type="similarity">
    <text evidence="4 8">Belongs to the glycosyltransferase 1 family. Bacterial/plant glycogen synthase subfamily.</text>
</comment>
<dbReference type="eggNOG" id="COG0297">
    <property type="taxonomic scope" value="Bacteria"/>
</dbReference>
<dbReference type="Pfam" id="PF00534">
    <property type="entry name" value="Glycos_transf_1"/>
    <property type="match status" value="1"/>
</dbReference>
<dbReference type="AlphaFoldDB" id="E6X3G8"/>
<feature type="domain" description="Starch synthase catalytic" evidence="10">
    <location>
        <begin position="2"/>
        <end position="240"/>
    </location>
</feature>
<dbReference type="CDD" id="cd03791">
    <property type="entry name" value="GT5_Glycogen_synthase_DULL1-like"/>
    <property type="match status" value="1"/>
</dbReference>
<dbReference type="OrthoDB" id="9808590at2"/>
<keyword evidence="6 8" id="KW-0808">Transferase</keyword>
<comment type="catalytic activity">
    <reaction evidence="1 8">
        <text>[(1-&gt;4)-alpha-D-glucosyl](n) + ADP-alpha-D-glucose = [(1-&gt;4)-alpha-D-glucosyl](n+1) + ADP + H(+)</text>
        <dbReference type="Rhea" id="RHEA:18189"/>
        <dbReference type="Rhea" id="RHEA-COMP:9584"/>
        <dbReference type="Rhea" id="RHEA-COMP:9587"/>
        <dbReference type="ChEBI" id="CHEBI:15378"/>
        <dbReference type="ChEBI" id="CHEBI:15444"/>
        <dbReference type="ChEBI" id="CHEBI:57498"/>
        <dbReference type="ChEBI" id="CHEBI:456216"/>
        <dbReference type="EC" id="2.4.1.21"/>
    </reaction>
</comment>
<dbReference type="InterPro" id="IPR011835">
    <property type="entry name" value="GS/SS"/>
</dbReference>
<dbReference type="EC" id="2.4.1.21" evidence="8"/>
<dbReference type="HOGENOM" id="CLU_009583_18_2_7"/>
<evidence type="ECO:0000313" key="12">
    <source>
        <dbReference type="Proteomes" id="UP000008633"/>
    </source>
</evidence>
<evidence type="ECO:0000256" key="3">
    <source>
        <dbReference type="ARBA" id="ARBA00004964"/>
    </source>
</evidence>
<dbReference type="NCBIfam" id="TIGR02095">
    <property type="entry name" value="glgA"/>
    <property type="match status" value="1"/>
</dbReference>
<dbReference type="InterPro" id="IPR001296">
    <property type="entry name" value="Glyco_trans_1"/>
</dbReference>
<dbReference type="KEGG" id="nsa:Nitsa_0986"/>
<dbReference type="GO" id="GO:0004373">
    <property type="term" value="F:alpha-1,4-glucan glucosyltransferase (UDP-glucose donor) activity"/>
    <property type="evidence" value="ECO:0007669"/>
    <property type="project" value="InterPro"/>
</dbReference>
<dbReference type="GO" id="GO:0009011">
    <property type="term" value="F:alpha-1,4-glucan glucosyltransferase (ADP-glucose donor) activity"/>
    <property type="evidence" value="ECO:0007669"/>
    <property type="project" value="UniProtKB-UniRule"/>
</dbReference>
<evidence type="ECO:0000256" key="1">
    <source>
        <dbReference type="ARBA" id="ARBA00001478"/>
    </source>
</evidence>
<protein>
    <recommendedName>
        <fullName evidence="8">Glycogen synthase</fullName>
        <ecNumber evidence="8">2.4.1.21</ecNumber>
    </recommendedName>
    <alternativeName>
        <fullName evidence="8">Starch [bacterial glycogen] synthase</fullName>
    </alternativeName>
</protein>
<feature type="domain" description="Glycosyl transferase family 1" evidence="9">
    <location>
        <begin position="292"/>
        <end position="457"/>
    </location>
</feature>
<dbReference type="STRING" id="749222.Nitsa_0986"/>
<evidence type="ECO:0000256" key="5">
    <source>
        <dbReference type="ARBA" id="ARBA00022676"/>
    </source>
</evidence>
<evidence type="ECO:0000256" key="4">
    <source>
        <dbReference type="ARBA" id="ARBA00010281"/>
    </source>
</evidence>
<keyword evidence="12" id="KW-1185">Reference proteome</keyword>
<dbReference type="Gene3D" id="3.40.50.2000">
    <property type="entry name" value="Glycogen Phosphorylase B"/>
    <property type="match status" value="2"/>
</dbReference>
<sequence length="483" mass="54529">MKILFCASEMTPFAKTGGLADVAAALPKYLAKAGHEVMVVIPRYYTIDRNELDFALGNLGVPMGPLGTLWAGAYHTRHEGVDVYFIDYEEYFGRNGFYSDENGFAYPDNDRRFIFFSRAALELARALDFRPDIVHANDWHTAPQPIWLNTLLRHDPFFERTASIFTIHNLQHQGIFDKSALAYLELGEEHFNPFELEALGALNLLKGAVYHADKITTVSPTYAKEIQTPEFGFGLQDHIRAHAYKLTGILNGVDYDEWNPAHDPYLPANYDRGAMEGKAICKRELQREMGLEERDDLPLIGFVGRFAEQKGIELIAGAMPRMLHLSAQWVFLGSGEKWAEGFFSDLAGRYGQVAAYIGYSNPLSHRIEAGADLFLMPSLFEPCGLNQIYSLRYGTLPIVRAVGGLDDTIENYDPATGRGNGFKFHDPTKEALEGTVSWAVDTWLHNKEAIARMQDYAMSLRFSWERSAKEYEKVYEAALECKR</sequence>
<evidence type="ECO:0000313" key="11">
    <source>
        <dbReference type="EMBL" id="ADV46245.1"/>
    </source>
</evidence>
<dbReference type="SUPFAM" id="SSF53756">
    <property type="entry name" value="UDP-Glycosyltransferase/glycogen phosphorylase"/>
    <property type="match status" value="1"/>
</dbReference>
<dbReference type="GO" id="GO:0005829">
    <property type="term" value="C:cytosol"/>
    <property type="evidence" value="ECO:0007669"/>
    <property type="project" value="TreeGrafter"/>
</dbReference>
<organism evidence="11 12">
    <name type="scientific">Nitratifractor salsuginis (strain DSM 16511 / JCM 12458 / E9I37-1)</name>
    <dbReference type="NCBI Taxonomy" id="749222"/>
    <lineage>
        <taxon>Bacteria</taxon>
        <taxon>Pseudomonadati</taxon>
        <taxon>Campylobacterota</taxon>
        <taxon>Epsilonproteobacteria</taxon>
        <taxon>Campylobacterales</taxon>
        <taxon>Sulfurovaceae</taxon>
        <taxon>Nitratifractor</taxon>
    </lineage>
</organism>
<dbReference type="UniPathway" id="UPA00164"/>
<dbReference type="EMBL" id="CP002452">
    <property type="protein sequence ID" value="ADV46245.1"/>
    <property type="molecule type" value="Genomic_DNA"/>
</dbReference>
<dbReference type="GO" id="GO:0005978">
    <property type="term" value="P:glycogen biosynthetic process"/>
    <property type="evidence" value="ECO:0007669"/>
    <property type="project" value="UniProtKB-UniRule"/>
</dbReference>
<evidence type="ECO:0000259" key="10">
    <source>
        <dbReference type="Pfam" id="PF08323"/>
    </source>
</evidence>
<reference evidence="12" key="2">
    <citation type="submission" date="2011-01" db="EMBL/GenBank/DDBJ databases">
        <title>The complete genome of Nitratifractor salsuginis DSM 16511.</title>
        <authorList>
            <consortium name="US DOE Joint Genome Institute (JGI-PGF)"/>
            <person name="Lucas S."/>
            <person name="Copeland A."/>
            <person name="Lapidus A."/>
            <person name="Bruce D."/>
            <person name="Goodwin L."/>
            <person name="Pitluck S."/>
            <person name="Kyrpides N."/>
            <person name="Mavromatis K."/>
            <person name="Ivanova N."/>
            <person name="Mikhailova N."/>
            <person name="Zeytun A."/>
            <person name="Detter J.C."/>
            <person name="Tapia R."/>
            <person name="Han C."/>
            <person name="Land M."/>
            <person name="Hauser L."/>
            <person name="Markowitz V."/>
            <person name="Cheng J.-F."/>
            <person name="Hugenholtz P."/>
            <person name="Woyke T."/>
            <person name="Wu D."/>
            <person name="Tindall B."/>
            <person name="Schuetze A."/>
            <person name="Brambilla E."/>
            <person name="Klenk H.-P."/>
            <person name="Eisen J.A."/>
        </authorList>
    </citation>
    <scope>NUCLEOTIDE SEQUENCE [LARGE SCALE GENOMIC DNA]</scope>
    <source>
        <strain evidence="12">DSM 16511 / JCM 12458 / E9I37-1</strain>
    </source>
</reference>
<feature type="binding site" evidence="8">
    <location>
        <position position="15"/>
    </location>
    <ligand>
        <name>ADP-alpha-D-glucose</name>
        <dbReference type="ChEBI" id="CHEBI:57498"/>
    </ligand>
</feature>
<reference evidence="11 12" key="1">
    <citation type="journal article" date="2011" name="Stand. Genomic Sci.">
        <title>Complete genome sequence of Nitratifractor salsuginis type strain (E9I37-1).</title>
        <authorList>
            <person name="Anderson I."/>
            <person name="Sikorski J."/>
            <person name="Zeytun A."/>
            <person name="Nolan M."/>
            <person name="Lapidus A."/>
            <person name="Lucas S."/>
            <person name="Hammon N."/>
            <person name="Deshpande S."/>
            <person name="Cheng J.F."/>
            <person name="Tapia R."/>
            <person name="Han C."/>
            <person name="Goodwin L."/>
            <person name="Pitluck S."/>
            <person name="Liolios K."/>
            <person name="Pagani I."/>
            <person name="Ivanova N."/>
            <person name="Huntemann M."/>
            <person name="Mavromatis K."/>
            <person name="Ovchinikova G."/>
            <person name="Pati A."/>
            <person name="Chen A."/>
            <person name="Palaniappan K."/>
            <person name="Land M."/>
            <person name="Hauser L."/>
            <person name="Brambilla E.M."/>
            <person name="Ngatchou-Djao O.D."/>
            <person name="Rohde M."/>
            <person name="Tindall B.J."/>
            <person name="Goker M."/>
            <person name="Detter J.C."/>
            <person name="Woyke T."/>
            <person name="Bristow J."/>
            <person name="Eisen J.A."/>
            <person name="Markowitz V."/>
            <person name="Hugenholtz P."/>
            <person name="Klenk H.P."/>
            <person name="Kyrpides N.C."/>
        </authorList>
    </citation>
    <scope>NUCLEOTIDE SEQUENCE [LARGE SCALE GENOMIC DNA]</scope>
    <source>
        <strain evidence="12">DSM 16511 / JCM 12458 / E9I37-1</strain>
    </source>
</reference>
<dbReference type="PANTHER" id="PTHR45825">
    <property type="entry name" value="GRANULE-BOUND STARCH SYNTHASE 1, CHLOROPLASTIC/AMYLOPLASTIC"/>
    <property type="match status" value="1"/>
</dbReference>
<dbReference type="Proteomes" id="UP000008633">
    <property type="component" value="Chromosome"/>
</dbReference>
<evidence type="ECO:0000256" key="8">
    <source>
        <dbReference type="HAMAP-Rule" id="MF_00484"/>
    </source>
</evidence>